<evidence type="ECO:0000256" key="1">
    <source>
        <dbReference type="SAM" id="SignalP"/>
    </source>
</evidence>
<reference evidence="3 4" key="1">
    <citation type="submission" date="2021-03" db="EMBL/GenBank/DDBJ databases">
        <title>Complete genome of Polaribacter_sp.SM13.</title>
        <authorList>
            <person name="Jeong S.W."/>
            <person name="Bae J.W."/>
        </authorList>
    </citation>
    <scope>NUCLEOTIDE SEQUENCE [LARGE SCALE GENOMIC DNA]</scope>
    <source>
        <strain evidence="3 4">SM13</strain>
    </source>
</reference>
<keyword evidence="4" id="KW-1185">Reference proteome</keyword>
<feature type="signal peptide" evidence="1">
    <location>
        <begin position="1"/>
        <end position="20"/>
    </location>
</feature>
<dbReference type="InterPro" id="IPR036249">
    <property type="entry name" value="Thioredoxin-like_sf"/>
</dbReference>
<dbReference type="PROSITE" id="PS51257">
    <property type="entry name" value="PROKAR_LIPOPROTEIN"/>
    <property type="match status" value="1"/>
</dbReference>
<feature type="chain" id="PRO_5037977033" evidence="1">
    <location>
        <begin position="21"/>
        <end position="176"/>
    </location>
</feature>
<name>A0A975CV27_9FLAO</name>
<accession>A0A975CV27</accession>
<dbReference type="CDD" id="cd02947">
    <property type="entry name" value="TRX_family"/>
    <property type="match status" value="1"/>
</dbReference>
<dbReference type="SUPFAM" id="SSF52833">
    <property type="entry name" value="Thioredoxin-like"/>
    <property type="match status" value="1"/>
</dbReference>
<protein>
    <submittedName>
        <fullName evidence="3">Thioredoxin family protein</fullName>
    </submittedName>
</protein>
<dbReference type="Gene3D" id="3.40.30.10">
    <property type="entry name" value="Glutaredoxin"/>
    <property type="match status" value="1"/>
</dbReference>
<dbReference type="InterPro" id="IPR013766">
    <property type="entry name" value="Thioredoxin_domain"/>
</dbReference>
<dbReference type="RefSeq" id="WP_208080070.1">
    <property type="nucleotide sequence ID" value="NZ_CP071869.1"/>
</dbReference>
<dbReference type="Proteomes" id="UP000663920">
    <property type="component" value="Chromosome"/>
</dbReference>
<dbReference type="EMBL" id="CP071869">
    <property type="protein sequence ID" value="QTE24086.1"/>
    <property type="molecule type" value="Genomic_DNA"/>
</dbReference>
<keyword evidence="1" id="KW-0732">Signal</keyword>
<proteinExistence type="predicted"/>
<sequence>MKYLFLFLFTITLTSCSAQQEITAAKNKSGDLVGFANKTSFMQAPYNAWFTQNYKNYKPDAKTIEALKKELKGYKIKGFMGTWCGDSKRETPHLFKILEAANFNMNKLELVTVNRSKKTPDNLQESFNILRVPTFIFYKNDKEVGRYVEYARESLEKDILKILSKQPYKHSYDKSK</sequence>
<dbReference type="KEGG" id="pcea:J3359_07435"/>
<organism evidence="3 4">
    <name type="scientific">Polaribacter cellanae</name>
    <dbReference type="NCBI Taxonomy" id="2818493"/>
    <lineage>
        <taxon>Bacteria</taxon>
        <taxon>Pseudomonadati</taxon>
        <taxon>Bacteroidota</taxon>
        <taxon>Flavobacteriia</taxon>
        <taxon>Flavobacteriales</taxon>
        <taxon>Flavobacteriaceae</taxon>
    </lineage>
</organism>
<evidence type="ECO:0000313" key="4">
    <source>
        <dbReference type="Proteomes" id="UP000663920"/>
    </source>
</evidence>
<evidence type="ECO:0000313" key="3">
    <source>
        <dbReference type="EMBL" id="QTE24086.1"/>
    </source>
</evidence>
<feature type="domain" description="Thioredoxin" evidence="2">
    <location>
        <begin position="78"/>
        <end position="159"/>
    </location>
</feature>
<dbReference type="Pfam" id="PF00085">
    <property type="entry name" value="Thioredoxin"/>
    <property type="match status" value="1"/>
</dbReference>
<evidence type="ECO:0000259" key="2">
    <source>
        <dbReference type="Pfam" id="PF00085"/>
    </source>
</evidence>
<gene>
    <name evidence="3" type="ORF">J3359_07435</name>
</gene>
<dbReference type="AlphaFoldDB" id="A0A975CV27"/>